<comment type="caution">
    <text evidence="9">The sequence shown here is derived from an EMBL/GenBank/DDBJ whole genome shotgun (WGS) entry which is preliminary data.</text>
</comment>
<feature type="compositionally biased region" description="Low complexity" evidence="6">
    <location>
        <begin position="1"/>
        <end position="19"/>
    </location>
</feature>
<feature type="transmembrane region" description="Helical" evidence="7">
    <location>
        <begin position="52"/>
        <end position="72"/>
    </location>
</feature>
<evidence type="ECO:0000256" key="4">
    <source>
        <dbReference type="ARBA" id="ARBA00023136"/>
    </source>
</evidence>
<dbReference type="GO" id="GO:0140359">
    <property type="term" value="F:ABC-type transporter activity"/>
    <property type="evidence" value="ECO:0007669"/>
    <property type="project" value="InterPro"/>
</dbReference>
<dbReference type="Pfam" id="PF01061">
    <property type="entry name" value="ABC2_membrane"/>
    <property type="match status" value="1"/>
</dbReference>
<evidence type="ECO:0000256" key="1">
    <source>
        <dbReference type="ARBA" id="ARBA00004141"/>
    </source>
</evidence>
<sequence>MNGTAGAAADSTSGSSLAGVSAGRQQPAPLLRRVLLQGRYEALTMLRNGEQLILAVVLPLLALVGLTVTPFLDGLGSSRVNVAVPGILALCAMSTAFTGQGIATGFDRRYGVLRFLSTTPLGRGGLIAGKVLSVMAVLCLQVAVVSAVAAALGWRPEAAGWLPGLVLLFLGAAAFTSLGLLVAGTVRPEATLAITNLLWILLGALGGIVIPADRLPAAAQSVVHFLPSGALGESLRTAFLGGALNGGAAVILVLWTAIAGAAAIRWFKWN</sequence>
<dbReference type="GO" id="GO:0046677">
    <property type="term" value="P:response to antibiotic"/>
    <property type="evidence" value="ECO:0007669"/>
    <property type="project" value="UniProtKB-KW"/>
</dbReference>
<reference evidence="9 10" key="1">
    <citation type="journal article" date="2014" name="Arch. Microbiol.">
        <title>Arthrobacter enclensis sp. nov., isolated from sediment sample.</title>
        <authorList>
            <person name="Dastager S.G."/>
            <person name="Liu Q."/>
            <person name="Tang S.K."/>
            <person name="Krishnamurthi S."/>
            <person name="Lee J.C."/>
            <person name="Li W.J."/>
        </authorList>
    </citation>
    <scope>NUCLEOTIDE SEQUENCE [LARGE SCALE GENOMIC DNA]</scope>
    <source>
        <strain evidence="9 10">NIO-1008</strain>
    </source>
</reference>
<keyword evidence="10" id="KW-1185">Reference proteome</keyword>
<dbReference type="GO" id="GO:0043190">
    <property type="term" value="C:ATP-binding cassette (ABC) transporter complex"/>
    <property type="evidence" value="ECO:0007669"/>
    <property type="project" value="InterPro"/>
</dbReference>
<evidence type="ECO:0000313" key="10">
    <source>
        <dbReference type="Proteomes" id="UP000053199"/>
    </source>
</evidence>
<protein>
    <submittedName>
        <fullName evidence="9">ABC transporter</fullName>
    </submittedName>
</protein>
<dbReference type="OrthoDB" id="160207at2"/>
<organism evidence="9 10">
    <name type="scientific">Pseudarthrobacter enclensis</name>
    <dbReference type="NCBI Taxonomy" id="993070"/>
    <lineage>
        <taxon>Bacteria</taxon>
        <taxon>Bacillati</taxon>
        <taxon>Actinomycetota</taxon>
        <taxon>Actinomycetes</taxon>
        <taxon>Micrococcales</taxon>
        <taxon>Micrococcaceae</taxon>
        <taxon>Pseudarthrobacter</taxon>
    </lineage>
</organism>
<dbReference type="Proteomes" id="UP000053199">
    <property type="component" value="Unassembled WGS sequence"/>
</dbReference>
<feature type="region of interest" description="Disordered" evidence="6">
    <location>
        <begin position="1"/>
        <end position="21"/>
    </location>
</feature>
<dbReference type="STRING" id="993070.AS031_06290"/>
<keyword evidence="5" id="KW-0046">Antibiotic resistance</keyword>
<evidence type="ECO:0000256" key="7">
    <source>
        <dbReference type="SAM" id="Phobius"/>
    </source>
</evidence>
<dbReference type="PANTHER" id="PTHR43229">
    <property type="entry name" value="NODULATION PROTEIN J"/>
    <property type="match status" value="1"/>
</dbReference>
<dbReference type="PIRSF" id="PIRSF006648">
    <property type="entry name" value="DrrB"/>
    <property type="match status" value="1"/>
</dbReference>
<feature type="transmembrane region" description="Helical" evidence="7">
    <location>
        <begin position="243"/>
        <end position="267"/>
    </location>
</feature>
<evidence type="ECO:0000256" key="6">
    <source>
        <dbReference type="SAM" id="MobiDB-lite"/>
    </source>
</evidence>
<gene>
    <name evidence="9" type="ORF">AS031_06290</name>
</gene>
<dbReference type="InterPro" id="IPR000412">
    <property type="entry name" value="ABC_2_transport"/>
</dbReference>
<dbReference type="InterPro" id="IPR013525">
    <property type="entry name" value="ABC2_TM"/>
</dbReference>
<dbReference type="InterPro" id="IPR051784">
    <property type="entry name" value="Nod_factor_ABC_transporter"/>
</dbReference>
<evidence type="ECO:0000259" key="8">
    <source>
        <dbReference type="Pfam" id="PF01061"/>
    </source>
</evidence>
<feature type="transmembrane region" description="Helical" evidence="7">
    <location>
        <begin position="84"/>
        <end position="106"/>
    </location>
</feature>
<comment type="subcellular location">
    <subcellularLocation>
        <location evidence="1">Membrane</location>
        <topology evidence="1">Multi-pass membrane protein</topology>
    </subcellularLocation>
</comment>
<dbReference type="RefSeq" id="WP_058267272.1">
    <property type="nucleotide sequence ID" value="NZ_FMAZ01000002.1"/>
</dbReference>
<dbReference type="EMBL" id="LNQM01000002">
    <property type="protein sequence ID" value="KSU77679.1"/>
    <property type="molecule type" value="Genomic_DNA"/>
</dbReference>
<feature type="transmembrane region" description="Helical" evidence="7">
    <location>
        <begin position="190"/>
        <end position="210"/>
    </location>
</feature>
<name>A0A0V8ISD5_9MICC</name>
<feature type="transmembrane region" description="Helical" evidence="7">
    <location>
        <begin position="160"/>
        <end position="183"/>
    </location>
</feature>
<keyword evidence="4 7" id="KW-0472">Membrane</keyword>
<feature type="transmembrane region" description="Helical" evidence="7">
    <location>
        <begin position="127"/>
        <end position="154"/>
    </location>
</feature>
<evidence type="ECO:0000256" key="2">
    <source>
        <dbReference type="ARBA" id="ARBA00022692"/>
    </source>
</evidence>
<keyword evidence="2 7" id="KW-0812">Transmembrane</keyword>
<evidence type="ECO:0000256" key="3">
    <source>
        <dbReference type="ARBA" id="ARBA00022989"/>
    </source>
</evidence>
<evidence type="ECO:0000313" key="9">
    <source>
        <dbReference type="EMBL" id="KSU77679.1"/>
    </source>
</evidence>
<keyword evidence="3 7" id="KW-1133">Transmembrane helix</keyword>
<accession>A0A0V8ISD5</accession>
<evidence type="ECO:0000256" key="5">
    <source>
        <dbReference type="ARBA" id="ARBA00023251"/>
    </source>
</evidence>
<dbReference type="AlphaFoldDB" id="A0A0V8ISD5"/>
<proteinExistence type="predicted"/>
<dbReference type="PANTHER" id="PTHR43229:SF2">
    <property type="entry name" value="NODULATION PROTEIN J"/>
    <property type="match status" value="1"/>
</dbReference>
<feature type="domain" description="ABC-2 type transporter transmembrane" evidence="8">
    <location>
        <begin position="40"/>
        <end position="239"/>
    </location>
</feature>